<dbReference type="NCBIfam" id="TIGR00414">
    <property type="entry name" value="serS"/>
    <property type="match status" value="1"/>
</dbReference>
<dbReference type="PROSITE" id="PS50862">
    <property type="entry name" value="AA_TRNA_LIGASE_II"/>
    <property type="match status" value="1"/>
</dbReference>
<evidence type="ECO:0000256" key="3">
    <source>
        <dbReference type="ARBA" id="ARBA00022598"/>
    </source>
</evidence>
<evidence type="ECO:0000256" key="6">
    <source>
        <dbReference type="ARBA" id="ARBA00023146"/>
    </source>
</evidence>
<evidence type="ECO:0000256" key="1">
    <source>
        <dbReference type="ARBA" id="ARBA00010728"/>
    </source>
</evidence>
<keyword evidence="6" id="KW-0030">Aminoacyl-tRNA synthetase</keyword>
<dbReference type="PANTHER" id="PTHR11778">
    <property type="entry name" value="SERYL-TRNA SYNTHETASE"/>
    <property type="match status" value="1"/>
</dbReference>
<dbReference type="Proteomes" id="UP001634394">
    <property type="component" value="Unassembled WGS sequence"/>
</dbReference>
<dbReference type="FunFam" id="3.30.930.10:FF:000078">
    <property type="entry name" value="Seryl-tRNA synthetase"/>
    <property type="match status" value="1"/>
</dbReference>
<dbReference type="InterPro" id="IPR006195">
    <property type="entry name" value="aa-tRNA-synth_II"/>
</dbReference>
<dbReference type="PRINTS" id="PR00981">
    <property type="entry name" value="TRNASYNTHSER"/>
</dbReference>
<evidence type="ECO:0000256" key="2">
    <source>
        <dbReference type="ARBA" id="ARBA00012840"/>
    </source>
</evidence>
<protein>
    <recommendedName>
        <fullName evidence="2">serine--tRNA ligase</fullName>
        <ecNumber evidence="2">6.1.1.11</ecNumber>
    </recommendedName>
    <alternativeName>
        <fullName evidence="7">Seryl-tRNA synthetase</fullName>
    </alternativeName>
</protein>
<evidence type="ECO:0000256" key="4">
    <source>
        <dbReference type="ARBA" id="ARBA00022741"/>
    </source>
</evidence>
<dbReference type="GO" id="GO:0005524">
    <property type="term" value="F:ATP binding"/>
    <property type="evidence" value="ECO:0007669"/>
    <property type="project" value="UniProtKB-KW"/>
</dbReference>
<dbReference type="InterPro" id="IPR002317">
    <property type="entry name" value="Ser-tRNA-ligase_type_1"/>
</dbReference>
<comment type="similarity">
    <text evidence="1">Belongs to the class-II aminoacyl-tRNA synthetase family. Type-1 seryl-tRNA synthetase subfamily.</text>
</comment>
<evidence type="ECO:0000256" key="7">
    <source>
        <dbReference type="ARBA" id="ARBA00031113"/>
    </source>
</evidence>
<evidence type="ECO:0000313" key="10">
    <source>
        <dbReference type="Proteomes" id="UP001634394"/>
    </source>
</evidence>
<dbReference type="EMBL" id="JBJQND010000006">
    <property type="protein sequence ID" value="KAL3872691.1"/>
    <property type="molecule type" value="Genomic_DNA"/>
</dbReference>
<name>A0ABD3WFH5_SINWO</name>
<dbReference type="Pfam" id="PF00587">
    <property type="entry name" value="tRNA-synt_2b"/>
    <property type="match status" value="1"/>
</dbReference>
<evidence type="ECO:0000313" key="9">
    <source>
        <dbReference type="EMBL" id="KAL3872691.1"/>
    </source>
</evidence>
<feature type="domain" description="Aminoacyl-transfer RNA synthetases class-II family profile" evidence="8">
    <location>
        <begin position="210"/>
        <end position="451"/>
    </location>
</feature>
<dbReference type="EC" id="6.1.1.11" evidence="2"/>
<accession>A0ABD3WFH5</accession>
<keyword evidence="5" id="KW-0067">ATP-binding</keyword>
<keyword evidence="4" id="KW-0547">Nucleotide-binding</keyword>
<gene>
    <name evidence="9" type="ORF">ACJMK2_035901</name>
</gene>
<sequence length="482" mass="54980">MYTAACCKMSRCWSRLLLFCLKGHIRQSICPSHQRMPLVRSIHRQLTWCRLFSQLTSGRKHNQSAEISPSEWTSPLQLEPVELDLDYLCNPDNVQEIQNNINNRKGVGDILLVRKLYECYQRETDPIKRQHLHRKFIDAALNIPNKSHPLAPIGDESNARLVETVGTQRKFDFEPLTVVEIGEKIGHLRTDKLTQTTGPKTYFFKDGFAKLEQALIRYTLSKLRKKGFQLVGVPELIHPDIVEGCGFKTTGETTQVYRLCPETYGQICLVGTAEMPLAGYFLNEVLDHKNLPVRVAAVSRCYRAETSGVEEEQGIYRVHQFTKVEMFGVTDGDPISGDNLLSEFLGIEKEIFSELGLHFRILDMPSVELGAPACRKFDTEAWMPAKKFWGEISSTSNCTDFQSRRLNIKYRNNQGNLRHCTTVNGTACAIPRTIMAIVENFQEKDGTVQLPKVLWEFMGGRSQLSKSDHHGKIHWIKFSRSK</sequence>
<evidence type="ECO:0000256" key="5">
    <source>
        <dbReference type="ARBA" id="ARBA00022840"/>
    </source>
</evidence>
<organism evidence="9 10">
    <name type="scientific">Sinanodonta woodiana</name>
    <name type="common">Chinese pond mussel</name>
    <name type="synonym">Anodonta woodiana</name>
    <dbReference type="NCBI Taxonomy" id="1069815"/>
    <lineage>
        <taxon>Eukaryota</taxon>
        <taxon>Metazoa</taxon>
        <taxon>Spiralia</taxon>
        <taxon>Lophotrochozoa</taxon>
        <taxon>Mollusca</taxon>
        <taxon>Bivalvia</taxon>
        <taxon>Autobranchia</taxon>
        <taxon>Heteroconchia</taxon>
        <taxon>Palaeoheterodonta</taxon>
        <taxon>Unionida</taxon>
        <taxon>Unionoidea</taxon>
        <taxon>Unionidae</taxon>
        <taxon>Unioninae</taxon>
        <taxon>Sinanodonta</taxon>
    </lineage>
</organism>
<dbReference type="GO" id="GO:0004828">
    <property type="term" value="F:serine-tRNA ligase activity"/>
    <property type="evidence" value="ECO:0007669"/>
    <property type="project" value="UniProtKB-EC"/>
</dbReference>
<keyword evidence="10" id="KW-1185">Reference proteome</keyword>
<dbReference type="Gene3D" id="3.30.930.10">
    <property type="entry name" value="Bira Bifunctional Protein, Domain 2"/>
    <property type="match status" value="1"/>
</dbReference>
<keyword evidence="3" id="KW-0436">Ligase</keyword>
<dbReference type="InterPro" id="IPR002314">
    <property type="entry name" value="aa-tRNA-synt_IIb"/>
</dbReference>
<dbReference type="SUPFAM" id="SSF55681">
    <property type="entry name" value="Class II aaRS and biotin synthetases"/>
    <property type="match status" value="1"/>
</dbReference>
<dbReference type="InterPro" id="IPR045864">
    <property type="entry name" value="aa-tRNA-synth_II/BPL/LPL"/>
</dbReference>
<comment type="caution">
    <text evidence="9">The sequence shown here is derived from an EMBL/GenBank/DDBJ whole genome shotgun (WGS) entry which is preliminary data.</text>
</comment>
<evidence type="ECO:0000259" key="8">
    <source>
        <dbReference type="PROSITE" id="PS50862"/>
    </source>
</evidence>
<reference evidence="9 10" key="1">
    <citation type="submission" date="2024-11" db="EMBL/GenBank/DDBJ databases">
        <title>Chromosome-level genome assembly of the freshwater bivalve Anodonta woodiana.</title>
        <authorList>
            <person name="Chen X."/>
        </authorList>
    </citation>
    <scope>NUCLEOTIDE SEQUENCE [LARGE SCALE GENOMIC DNA]</scope>
    <source>
        <strain evidence="9">MN2024</strain>
        <tissue evidence="9">Gills</tissue>
    </source>
</reference>
<dbReference type="AlphaFoldDB" id="A0ABD3WFH5"/>
<proteinExistence type="inferred from homology"/>